<feature type="compositionally biased region" description="Acidic residues" evidence="6">
    <location>
        <begin position="243"/>
        <end position="253"/>
    </location>
</feature>
<evidence type="ECO:0000256" key="1">
    <source>
        <dbReference type="ARBA" id="ARBA00004604"/>
    </source>
</evidence>
<feature type="compositionally biased region" description="Basic residues" evidence="6">
    <location>
        <begin position="223"/>
        <end position="237"/>
    </location>
</feature>
<comment type="subcellular location">
    <subcellularLocation>
        <location evidence="1">Nucleus</location>
        <location evidence="1">Nucleolus</location>
    </subcellularLocation>
</comment>
<feature type="region of interest" description="Disordered" evidence="6">
    <location>
        <begin position="213"/>
        <end position="253"/>
    </location>
</feature>
<proteinExistence type="predicted"/>
<keyword evidence="5" id="KW-0539">Nucleus</keyword>
<dbReference type="EMBL" id="KN840499">
    <property type="protein sequence ID" value="KIP07336.1"/>
    <property type="molecule type" value="Genomic_DNA"/>
</dbReference>
<evidence type="ECO:0000313" key="8">
    <source>
        <dbReference type="Proteomes" id="UP000053257"/>
    </source>
</evidence>
<evidence type="ECO:0000256" key="6">
    <source>
        <dbReference type="SAM" id="MobiDB-lite"/>
    </source>
</evidence>
<protein>
    <submittedName>
        <fullName evidence="7">Uncharacterized protein</fullName>
    </submittedName>
</protein>
<feature type="region of interest" description="Disordered" evidence="6">
    <location>
        <begin position="1"/>
        <end position="39"/>
    </location>
</feature>
<evidence type="ECO:0000256" key="5">
    <source>
        <dbReference type="ARBA" id="ARBA00023242"/>
    </source>
</evidence>
<feature type="compositionally biased region" description="Acidic residues" evidence="6">
    <location>
        <begin position="128"/>
        <end position="151"/>
    </location>
</feature>
<feature type="compositionally biased region" description="Basic and acidic residues" evidence="6">
    <location>
        <begin position="111"/>
        <end position="127"/>
    </location>
</feature>
<sequence>MGKRASKRQKTAKEAVPRVQPLGSEVANPSLLDDASKDDEERRLESMLFGTKYVPVLQHDTDILVVSDDENEEVAVGQELQNMMDTDLFFVDDANAAPSAEQPAFDFDASLEAHAEDGSDGASRRADQEDEASEKGSEEEDDESEADEVEETMPIASSSKARKAPAWEDVDDTNLTVSLAQNTRLRKLRDAPSDDIVGGREYERRLRRQFERINPTPDWATKARSKLHPSKQKRRRSSVSSEEAAEEEEEDELSELLADAGGILGRRSKRLAPGTLSIERLRDANLAAPSEGAVKAVQFHPSSQIPVLLTASEDRRLRFFNVDGHTNPHLQTVHIPDMPMTTALFHPAGTSVLLTGPRPYFYTYDLQSGSAQRSPRGLWGTTFNGNDMKDGSMEICSFDPTGEVLAVAGRRGYVHLVDWRSGTGQVVGSVKMNSTVKGVWWARGPGGGRGELMSLGEDAEVYVWDVGERKCIRRWKDEGGFGSTTIAGDGGGQYLGLG</sequence>
<keyword evidence="2" id="KW-0698">rRNA processing</keyword>
<evidence type="ECO:0000256" key="2">
    <source>
        <dbReference type="ARBA" id="ARBA00022552"/>
    </source>
</evidence>
<reference evidence="7 8" key="1">
    <citation type="journal article" date="2014" name="PLoS Genet.">
        <title>Analysis of the Phlebiopsis gigantea genome, transcriptome and secretome provides insight into its pioneer colonization strategies of wood.</title>
        <authorList>
            <person name="Hori C."/>
            <person name="Ishida T."/>
            <person name="Igarashi K."/>
            <person name="Samejima M."/>
            <person name="Suzuki H."/>
            <person name="Master E."/>
            <person name="Ferreira P."/>
            <person name="Ruiz-Duenas F.J."/>
            <person name="Held B."/>
            <person name="Canessa P."/>
            <person name="Larrondo L.F."/>
            <person name="Schmoll M."/>
            <person name="Druzhinina I.S."/>
            <person name="Kubicek C.P."/>
            <person name="Gaskell J.A."/>
            <person name="Kersten P."/>
            <person name="St John F."/>
            <person name="Glasner J."/>
            <person name="Sabat G."/>
            <person name="Splinter BonDurant S."/>
            <person name="Syed K."/>
            <person name="Yadav J."/>
            <person name="Mgbeahuruike A.C."/>
            <person name="Kovalchuk A."/>
            <person name="Asiegbu F.O."/>
            <person name="Lackner G."/>
            <person name="Hoffmeister D."/>
            <person name="Rencoret J."/>
            <person name="Gutierrez A."/>
            <person name="Sun H."/>
            <person name="Lindquist E."/>
            <person name="Barry K."/>
            <person name="Riley R."/>
            <person name="Grigoriev I.V."/>
            <person name="Henrissat B."/>
            <person name="Kues U."/>
            <person name="Berka R.M."/>
            <person name="Martinez A.T."/>
            <person name="Covert S.F."/>
            <person name="Blanchette R.A."/>
            <person name="Cullen D."/>
        </authorList>
    </citation>
    <scope>NUCLEOTIDE SEQUENCE [LARGE SCALE GENOMIC DNA]</scope>
    <source>
        <strain evidence="7 8">11061_1 CR5-6</strain>
    </source>
</reference>
<dbReference type="SUPFAM" id="SSF50978">
    <property type="entry name" value="WD40 repeat-like"/>
    <property type="match status" value="1"/>
</dbReference>
<feature type="region of interest" description="Disordered" evidence="6">
    <location>
        <begin position="100"/>
        <end position="171"/>
    </location>
</feature>
<dbReference type="OrthoDB" id="1935146at2759"/>
<keyword evidence="4" id="KW-0677">Repeat</keyword>
<organism evidence="7 8">
    <name type="scientific">Phlebiopsis gigantea (strain 11061_1 CR5-6)</name>
    <name type="common">White-rot fungus</name>
    <name type="synonym">Peniophora gigantea</name>
    <dbReference type="NCBI Taxonomy" id="745531"/>
    <lineage>
        <taxon>Eukaryota</taxon>
        <taxon>Fungi</taxon>
        <taxon>Dikarya</taxon>
        <taxon>Basidiomycota</taxon>
        <taxon>Agaricomycotina</taxon>
        <taxon>Agaricomycetes</taxon>
        <taxon>Polyporales</taxon>
        <taxon>Phanerochaetaceae</taxon>
        <taxon>Phlebiopsis</taxon>
    </lineage>
</organism>
<gene>
    <name evidence="7" type="ORF">PHLGIDRAFT_105809</name>
</gene>
<evidence type="ECO:0000256" key="3">
    <source>
        <dbReference type="ARBA" id="ARBA00022574"/>
    </source>
</evidence>
<keyword evidence="8" id="KW-1185">Reference proteome</keyword>
<evidence type="ECO:0000313" key="7">
    <source>
        <dbReference type="EMBL" id="KIP07336.1"/>
    </source>
</evidence>
<dbReference type="STRING" id="745531.A0A0C3RYR8"/>
<dbReference type="PANTHER" id="PTHR18359:SF0">
    <property type="entry name" value="U3 SMALL NUCLEOLAR RNA-ASSOCIATED PROTEIN 18 HOMOLOG"/>
    <property type="match status" value="1"/>
</dbReference>
<dbReference type="GO" id="GO:0034388">
    <property type="term" value="C:Pwp2p-containing subcomplex of 90S preribosome"/>
    <property type="evidence" value="ECO:0007669"/>
    <property type="project" value="TreeGrafter"/>
</dbReference>
<dbReference type="InterPro" id="IPR045161">
    <property type="entry name" value="Utp18"/>
</dbReference>
<dbReference type="GO" id="GO:0006364">
    <property type="term" value="P:rRNA processing"/>
    <property type="evidence" value="ECO:0007669"/>
    <property type="project" value="UniProtKB-KW"/>
</dbReference>
<dbReference type="InterPro" id="IPR036322">
    <property type="entry name" value="WD40_repeat_dom_sf"/>
</dbReference>
<dbReference type="AlphaFoldDB" id="A0A0C3RYR8"/>
<keyword evidence="3" id="KW-0853">WD repeat</keyword>
<dbReference type="HOGENOM" id="CLU_011055_2_0_1"/>
<dbReference type="Proteomes" id="UP000053257">
    <property type="component" value="Unassembled WGS sequence"/>
</dbReference>
<feature type="compositionally biased region" description="Basic residues" evidence="6">
    <location>
        <begin position="1"/>
        <end position="10"/>
    </location>
</feature>
<dbReference type="GO" id="GO:0032040">
    <property type="term" value="C:small-subunit processome"/>
    <property type="evidence" value="ECO:0007669"/>
    <property type="project" value="TreeGrafter"/>
</dbReference>
<dbReference type="InterPro" id="IPR015943">
    <property type="entry name" value="WD40/YVTN_repeat-like_dom_sf"/>
</dbReference>
<dbReference type="PANTHER" id="PTHR18359">
    <property type="entry name" value="WD-REPEAT PROTEIN-RELATED"/>
    <property type="match status" value="1"/>
</dbReference>
<dbReference type="Gene3D" id="2.130.10.10">
    <property type="entry name" value="YVTN repeat-like/Quinoprotein amine dehydrogenase"/>
    <property type="match status" value="1"/>
</dbReference>
<evidence type="ECO:0000256" key="4">
    <source>
        <dbReference type="ARBA" id="ARBA00022737"/>
    </source>
</evidence>
<name>A0A0C3RYR8_PHLG1</name>
<accession>A0A0C3RYR8</accession>